<dbReference type="PANTHER" id="PTHR11091:SF0">
    <property type="entry name" value="MALATE DEHYDROGENASE"/>
    <property type="match status" value="1"/>
</dbReference>
<reference evidence="4" key="2">
    <citation type="submission" date="2024-08" db="UniProtKB">
        <authorList>
            <consortium name="EnsemblMetazoa"/>
        </authorList>
    </citation>
    <scope>IDENTIFICATION</scope>
</reference>
<reference evidence="3 5" key="1">
    <citation type="journal article" date="2013" name="Genome Biol.">
        <title>Draft genome of the mountain pine beetle, Dendroctonus ponderosae Hopkins, a major forest pest.</title>
        <authorList>
            <person name="Keeling C.I."/>
            <person name="Yuen M.M."/>
            <person name="Liao N.Y."/>
            <person name="Docking T.R."/>
            <person name="Chan S.K."/>
            <person name="Taylor G.A."/>
            <person name="Palmquist D.L."/>
            <person name="Jackman S.D."/>
            <person name="Nguyen A."/>
            <person name="Li M."/>
            <person name="Henderson H."/>
            <person name="Janes J.K."/>
            <person name="Zhao Y."/>
            <person name="Pandoh P."/>
            <person name="Moore R."/>
            <person name="Sperling F.A."/>
            <person name="Huber D.P."/>
            <person name="Birol I."/>
            <person name="Jones S.J."/>
            <person name="Bohlmann J."/>
        </authorList>
    </citation>
    <scope>NUCLEOTIDE SEQUENCE</scope>
</reference>
<comment type="similarity">
    <text evidence="1">Belongs to the LDH2/MDH2 oxidoreductase family.</text>
</comment>
<dbReference type="GO" id="GO:0016491">
    <property type="term" value="F:oxidoreductase activity"/>
    <property type="evidence" value="ECO:0007669"/>
    <property type="project" value="UniProtKB-KW"/>
</dbReference>
<dbReference type="InterPro" id="IPR043144">
    <property type="entry name" value="Mal/L-sulf/L-lact_DH-like_ah"/>
</dbReference>
<evidence type="ECO:0000256" key="1">
    <source>
        <dbReference type="ARBA" id="ARBA00006056"/>
    </source>
</evidence>
<dbReference type="Pfam" id="PF02615">
    <property type="entry name" value="Ldh_2"/>
    <property type="match status" value="1"/>
</dbReference>
<dbReference type="EnsemblMetazoa" id="XM_019902402.1">
    <property type="protein sequence ID" value="XP_019757961.1"/>
    <property type="gene ID" value="LOC109536267"/>
</dbReference>
<dbReference type="InterPro" id="IPR043143">
    <property type="entry name" value="Mal/L-sulf/L-lact_DH-like_NADP"/>
</dbReference>
<dbReference type="EMBL" id="KB740923">
    <property type="protein sequence ID" value="ENN78113.1"/>
    <property type="molecule type" value="Genomic_DNA"/>
</dbReference>
<dbReference type="OrthoDB" id="7881616at2759"/>
<dbReference type="Gene3D" id="1.10.1530.10">
    <property type="match status" value="1"/>
</dbReference>
<dbReference type="OMA" id="TNTEPAM"/>
<sequence>MAFRSLRLVKPQQPCGCLSMKKDSSMFHPNLSEGGFLPSSPKRRYSNSPSLITPLAEAKRFMKDCFLAVGASADNAETVATNLLEADYRGHYSHGMNRLDMYIRDIQHGTTDATVSPVTLNETVATAHLDGRNGLGAVVGKRAMEIAISKAKDVGIGLVVAKGSNHYGIAGMYALQAIEQGLIGLSVTNTSPLMTPTRAKQATLGTNPLSLGAPGRKGDNFVLDMATTAVALGKIEIAKRKGEPIPEGWALNDAGIPESNPSIAYKYAKLMPLGGTEVNSGYKGYGLGMLVEIFCGILSGSSYGPHVRRWGTSHAVANLGQAFMAINPAVFAPGFEDRLQDLMTYLREMEPVDSGKPVLVHGDKEKAHMEKVHAEGGLRYVPNQHKTNAILAEELKIAQMASETVTLSTDEHVD</sequence>
<accession>N6TJS0</accession>
<protein>
    <recommendedName>
        <fullName evidence="6">Malate dehydrogenase</fullName>
    </recommendedName>
</protein>
<dbReference type="Proteomes" id="UP000019118">
    <property type="component" value="Unassembled WGS sequence"/>
</dbReference>
<dbReference type="KEGG" id="dpa:109536267"/>
<keyword evidence="5" id="KW-1185">Reference proteome</keyword>
<dbReference type="EnsemblMetazoa" id="XM_019902401.1">
    <property type="protein sequence ID" value="XP_019757960.1"/>
    <property type="gene ID" value="LOC109536267"/>
</dbReference>
<dbReference type="InterPro" id="IPR003767">
    <property type="entry name" value="Malate/L-lactate_DH-like"/>
</dbReference>
<keyword evidence="2" id="KW-0560">Oxidoreductase</keyword>
<evidence type="ECO:0000313" key="3">
    <source>
        <dbReference type="EMBL" id="ENN78113.1"/>
    </source>
</evidence>
<feature type="non-terminal residue" evidence="3">
    <location>
        <position position="1"/>
    </location>
</feature>
<dbReference type="PANTHER" id="PTHR11091">
    <property type="entry name" value="OXIDOREDUCTASE-RELATED"/>
    <property type="match status" value="1"/>
</dbReference>
<dbReference type="InterPro" id="IPR036111">
    <property type="entry name" value="Mal/L-sulfo/L-lacto_DH-like_sf"/>
</dbReference>
<dbReference type="Gene3D" id="3.30.1370.60">
    <property type="entry name" value="Hypothetical oxidoreductase yiak, domain 2"/>
    <property type="match status" value="1"/>
</dbReference>
<organism evidence="3">
    <name type="scientific">Dendroctonus ponderosae</name>
    <name type="common">Mountain pine beetle</name>
    <dbReference type="NCBI Taxonomy" id="77166"/>
    <lineage>
        <taxon>Eukaryota</taxon>
        <taxon>Metazoa</taxon>
        <taxon>Ecdysozoa</taxon>
        <taxon>Arthropoda</taxon>
        <taxon>Hexapoda</taxon>
        <taxon>Insecta</taxon>
        <taxon>Pterygota</taxon>
        <taxon>Neoptera</taxon>
        <taxon>Endopterygota</taxon>
        <taxon>Coleoptera</taxon>
        <taxon>Polyphaga</taxon>
        <taxon>Cucujiformia</taxon>
        <taxon>Curculionidae</taxon>
        <taxon>Scolytinae</taxon>
        <taxon>Dendroctonus</taxon>
    </lineage>
</organism>
<dbReference type="SUPFAM" id="SSF89733">
    <property type="entry name" value="L-sulfolactate dehydrogenase-like"/>
    <property type="match status" value="1"/>
</dbReference>
<evidence type="ECO:0008006" key="6">
    <source>
        <dbReference type="Google" id="ProtNLM"/>
    </source>
</evidence>
<name>N6TJS0_DENPD</name>
<evidence type="ECO:0000313" key="4">
    <source>
        <dbReference type="EnsemblMetazoa" id="XP_019757960.1"/>
    </source>
</evidence>
<dbReference type="AlphaFoldDB" id="N6TJS0"/>
<proteinExistence type="inferred from homology"/>
<gene>
    <name evidence="4" type="primary">109536267</name>
    <name evidence="3" type="ORF">YQE_05267</name>
</gene>
<evidence type="ECO:0000256" key="2">
    <source>
        <dbReference type="ARBA" id="ARBA00023002"/>
    </source>
</evidence>
<dbReference type="HOGENOM" id="CLU_040452_3_0_1"/>
<evidence type="ECO:0000313" key="5">
    <source>
        <dbReference type="Proteomes" id="UP000019118"/>
    </source>
</evidence>